<evidence type="ECO:0000313" key="2">
    <source>
        <dbReference type="Proteomes" id="UP000886501"/>
    </source>
</evidence>
<evidence type="ECO:0000313" key="1">
    <source>
        <dbReference type="EMBL" id="KAF9643005.1"/>
    </source>
</evidence>
<sequence>MPQRSDTIVWTEDYPIFVASLGLLRTVRLKAVIQFSVAPVNRRPRNAIGLTERPTDKSPYGYNRWYRVALASSVGFTVSGGPTLRECPSLSWRGREHHCVKELMIGENGGLPGTSTA</sequence>
<reference evidence="1" key="1">
    <citation type="submission" date="2019-10" db="EMBL/GenBank/DDBJ databases">
        <authorList>
            <consortium name="DOE Joint Genome Institute"/>
            <person name="Kuo A."/>
            <person name="Miyauchi S."/>
            <person name="Kiss E."/>
            <person name="Drula E."/>
            <person name="Kohler A."/>
            <person name="Sanchez-Garcia M."/>
            <person name="Andreopoulos B."/>
            <person name="Barry K.W."/>
            <person name="Bonito G."/>
            <person name="Buee M."/>
            <person name="Carver A."/>
            <person name="Chen C."/>
            <person name="Cichocki N."/>
            <person name="Clum A."/>
            <person name="Culley D."/>
            <person name="Crous P.W."/>
            <person name="Fauchery L."/>
            <person name="Girlanda M."/>
            <person name="Hayes R."/>
            <person name="Keri Z."/>
            <person name="Labutti K."/>
            <person name="Lipzen A."/>
            <person name="Lombard V."/>
            <person name="Magnuson J."/>
            <person name="Maillard F."/>
            <person name="Morin E."/>
            <person name="Murat C."/>
            <person name="Nolan M."/>
            <person name="Ohm R."/>
            <person name="Pangilinan J."/>
            <person name="Pereira M."/>
            <person name="Perotto S."/>
            <person name="Peter M."/>
            <person name="Riley R."/>
            <person name="Sitrit Y."/>
            <person name="Stielow B."/>
            <person name="Szollosi G."/>
            <person name="Zifcakova L."/>
            <person name="Stursova M."/>
            <person name="Spatafora J.W."/>
            <person name="Tedersoo L."/>
            <person name="Vaario L.-M."/>
            <person name="Yamada A."/>
            <person name="Yan M."/>
            <person name="Wang P."/>
            <person name="Xu J."/>
            <person name="Bruns T."/>
            <person name="Baldrian P."/>
            <person name="Vilgalys R."/>
            <person name="Henrissat B."/>
            <person name="Grigoriev I.V."/>
            <person name="Hibbett D."/>
            <person name="Nagy L.G."/>
            <person name="Martin F.M."/>
        </authorList>
    </citation>
    <scope>NUCLEOTIDE SEQUENCE</scope>
    <source>
        <strain evidence="1">P2</strain>
    </source>
</reference>
<protein>
    <submittedName>
        <fullName evidence="1">Uncharacterized protein</fullName>
    </submittedName>
</protein>
<comment type="caution">
    <text evidence="1">The sequence shown here is derived from an EMBL/GenBank/DDBJ whole genome shotgun (WGS) entry which is preliminary data.</text>
</comment>
<gene>
    <name evidence="1" type="ORF">BDM02DRAFT_3132717</name>
</gene>
<dbReference type="EMBL" id="MU118301">
    <property type="protein sequence ID" value="KAF9643005.1"/>
    <property type="molecule type" value="Genomic_DNA"/>
</dbReference>
<keyword evidence="2" id="KW-1185">Reference proteome</keyword>
<accession>A0ACB6Z0T4</accession>
<organism evidence="1 2">
    <name type="scientific">Thelephora ganbajun</name>
    <name type="common">Ganba fungus</name>
    <dbReference type="NCBI Taxonomy" id="370292"/>
    <lineage>
        <taxon>Eukaryota</taxon>
        <taxon>Fungi</taxon>
        <taxon>Dikarya</taxon>
        <taxon>Basidiomycota</taxon>
        <taxon>Agaricomycotina</taxon>
        <taxon>Agaricomycetes</taxon>
        <taxon>Thelephorales</taxon>
        <taxon>Thelephoraceae</taxon>
        <taxon>Thelephora</taxon>
    </lineage>
</organism>
<proteinExistence type="predicted"/>
<dbReference type="Proteomes" id="UP000886501">
    <property type="component" value="Unassembled WGS sequence"/>
</dbReference>
<reference evidence="1" key="2">
    <citation type="journal article" date="2020" name="Nat. Commun.">
        <title>Large-scale genome sequencing of mycorrhizal fungi provides insights into the early evolution of symbiotic traits.</title>
        <authorList>
            <person name="Miyauchi S."/>
            <person name="Kiss E."/>
            <person name="Kuo A."/>
            <person name="Drula E."/>
            <person name="Kohler A."/>
            <person name="Sanchez-Garcia M."/>
            <person name="Morin E."/>
            <person name="Andreopoulos B."/>
            <person name="Barry K.W."/>
            <person name="Bonito G."/>
            <person name="Buee M."/>
            <person name="Carver A."/>
            <person name="Chen C."/>
            <person name="Cichocki N."/>
            <person name="Clum A."/>
            <person name="Culley D."/>
            <person name="Crous P.W."/>
            <person name="Fauchery L."/>
            <person name="Girlanda M."/>
            <person name="Hayes R.D."/>
            <person name="Keri Z."/>
            <person name="LaButti K."/>
            <person name="Lipzen A."/>
            <person name="Lombard V."/>
            <person name="Magnuson J."/>
            <person name="Maillard F."/>
            <person name="Murat C."/>
            <person name="Nolan M."/>
            <person name="Ohm R.A."/>
            <person name="Pangilinan J."/>
            <person name="Pereira M.F."/>
            <person name="Perotto S."/>
            <person name="Peter M."/>
            <person name="Pfister S."/>
            <person name="Riley R."/>
            <person name="Sitrit Y."/>
            <person name="Stielow J.B."/>
            <person name="Szollosi G."/>
            <person name="Zifcakova L."/>
            <person name="Stursova M."/>
            <person name="Spatafora J.W."/>
            <person name="Tedersoo L."/>
            <person name="Vaario L.M."/>
            <person name="Yamada A."/>
            <person name="Yan M."/>
            <person name="Wang P."/>
            <person name="Xu J."/>
            <person name="Bruns T."/>
            <person name="Baldrian P."/>
            <person name="Vilgalys R."/>
            <person name="Dunand C."/>
            <person name="Henrissat B."/>
            <person name="Grigoriev I.V."/>
            <person name="Hibbett D."/>
            <person name="Nagy L.G."/>
            <person name="Martin F.M."/>
        </authorList>
    </citation>
    <scope>NUCLEOTIDE SEQUENCE</scope>
    <source>
        <strain evidence="1">P2</strain>
    </source>
</reference>
<name>A0ACB6Z0T4_THEGA</name>